<keyword evidence="8 9" id="KW-0407">Ion channel</keyword>
<dbReference type="Proteomes" id="UP000242188">
    <property type="component" value="Unassembled WGS sequence"/>
</dbReference>
<keyword evidence="4 9" id="KW-0812">Transmembrane</keyword>
<evidence type="ECO:0000313" key="11">
    <source>
        <dbReference type="Proteomes" id="UP000242188"/>
    </source>
</evidence>
<evidence type="ECO:0000256" key="6">
    <source>
        <dbReference type="ARBA" id="ARBA00023065"/>
    </source>
</evidence>
<evidence type="ECO:0000256" key="4">
    <source>
        <dbReference type="ARBA" id="ARBA00022692"/>
    </source>
</evidence>
<dbReference type="PRINTS" id="PR01262">
    <property type="entry name" value="INNEXIN"/>
</dbReference>
<evidence type="ECO:0000256" key="8">
    <source>
        <dbReference type="ARBA" id="ARBA00023303"/>
    </source>
</evidence>
<keyword evidence="2 9" id="KW-0813">Transport</keyword>
<evidence type="ECO:0000256" key="9">
    <source>
        <dbReference type="RuleBase" id="RU010713"/>
    </source>
</evidence>
<evidence type="ECO:0000256" key="3">
    <source>
        <dbReference type="ARBA" id="ARBA00022475"/>
    </source>
</evidence>
<dbReference type="GO" id="GO:0034220">
    <property type="term" value="P:monoatomic ion transmembrane transport"/>
    <property type="evidence" value="ECO:0007669"/>
    <property type="project" value="UniProtKB-KW"/>
</dbReference>
<keyword evidence="6 9" id="KW-0406">Ion transport</keyword>
<feature type="transmembrane region" description="Helical" evidence="9">
    <location>
        <begin position="35"/>
        <end position="53"/>
    </location>
</feature>
<comment type="similarity">
    <text evidence="9">Belongs to the pannexin family.</text>
</comment>
<comment type="subcellular location">
    <subcellularLocation>
        <location evidence="1 9">Cell membrane</location>
        <topology evidence="1 9">Multi-pass membrane protein</topology>
    </subcellularLocation>
</comment>
<proteinExistence type="inferred from homology"/>
<feature type="transmembrane region" description="Helical" evidence="9">
    <location>
        <begin position="123"/>
        <end position="145"/>
    </location>
</feature>
<keyword evidence="3" id="KW-1003">Cell membrane</keyword>
<dbReference type="GO" id="GO:0005921">
    <property type="term" value="C:gap junction"/>
    <property type="evidence" value="ECO:0007669"/>
    <property type="project" value="UniProtKB-UniRule"/>
</dbReference>
<comment type="function">
    <text evidence="9">Structural component of the gap junctions.</text>
</comment>
<dbReference type="OrthoDB" id="5867527at2759"/>
<protein>
    <recommendedName>
        <fullName evidence="9">Innexin</fullName>
    </recommendedName>
</protein>
<dbReference type="STRING" id="6573.A0A210Q0W3"/>
<reference evidence="10 11" key="1">
    <citation type="journal article" date="2017" name="Nat. Ecol. Evol.">
        <title>Scallop genome provides insights into evolution of bilaterian karyotype and development.</title>
        <authorList>
            <person name="Wang S."/>
            <person name="Zhang J."/>
            <person name="Jiao W."/>
            <person name="Li J."/>
            <person name="Xun X."/>
            <person name="Sun Y."/>
            <person name="Guo X."/>
            <person name="Huan P."/>
            <person name="Dong B."/>
            <person name="Zhang L."/>
            <person name="Hu X."/>
            <person name="Sun X."/>
            <person name="Wang J."/>
            <person name="Zhao C."/>
            <person name="Wang Y."/>
            <person name="Wang D."/>
            <person name="Huang X."/>
            <person name="Wang R."/>
            <person name="Lv J."/>
            <person name="Li Y."/>
            <person name="Zhang Z."/>
            <person name="Liu B."/>
            <person name="Lu W."/>
            <person name="Hui Y."/>
            <person name="Liang J."/>
            <person name="Zhou Z."/>
            <person name="Hou R."/>
            <person name="Li X."/>
            <person name="Liu Y."/>
            <person name="Li H."/>
            <person name="Ning X."/>
            <person name="Lin Y."/>
            <person name="Zhao L."/>
            <person name="Xing Q."/>
            <person name="Dou J."/>
            <person name="Li Y."/>
            <person name="Mao J."/>
            <person name="Guo H."/>
            <person name="Dou H."/>
            <person name="Li T."/>
            <person name="Mu C."/>
            <person name="Jiang W."/>
            <person name="Fu Q."/>
            <person name="Fu X."/>
            <person name="Miao Y."/>
            <person name="Liu J."/>
            <person name="Yu Q."/>
            <person name="Li R."/>
            <person name="Liao H."/>
            <person name="Li X."/>
            <person name="Kong Y."/>
            <person name="Jiang Z."/>
            <person name="Chourrout D."/>
            <person name="Li R."/>
            <person name="Bao Z."/>
        </authorList>
    </citation>
    <scope>NUCLEOTIDE SEQUENCE [LARGE SCALE GENOMIC DNA]</scope>
    <source>
        <strain evidence="10 11">PY_sf001</strain>
    </source>
</reference>
<dbReference type="EMBL" id="NEDP02005293">
    <property type="protein sequence ID" value="OWF42367.1"/>
    <property type="molecule type" value="Genomic_DNA"/>
</dbReference>
<keyword evidence="5 9" id="KW-1133">Transmembrane helix</keyword>
<comment type="caution">
    <text evidence="10">The sequence shown here is derived from an EMBL/GenBank/DDBJ whole genome shotgun (WGS) entry which is preliminary data.</text>
</comment>
<gene>
    <name evidence="9" type="primary">inx</name>
    <name evidence="10" type="ORF">KP79_PYT24542</name>
</gene>
<keyword evidence="11" id="KW-1185">Reference proteome</keyword>
<dbReference type="GO" id="GO:0005886">
    <property type="term" value="C:plasma membrane"/>
    <property type="evidence" value="ECO:0007669"/>
    <property type="project" value="UniProtKB-SubCell"/>
</dbReference>
<evidence type="ECO:0000313" key="10">
    <source>
        <dbReference type="EMBL" id="OWF42367.1"/>
    </source>
</evidence>
<name>A0A210Q0W3_MIZYE</name>
<sequence length="415" mass="48293">MTKIFSADLPITQAFKLTSRLRKLNDSGDTFCQRLNLFVAAILFILSFLSYGVDVILAKDNEGVSVYCYCPAEFPTSRVHFTNSVCFTKGFYYLPFDEPLSIPESLRAVNDNDKDNEDELLKYYPWVSHILLLQATLFCIPRLLWSLGAIREGFHHVSAIDMMDRHIFGDKDNDNELKSKGVNNIENYLTRLIQLRDSAICNSKLLPFIPTGYCYTVWFMATEFLMIGNSVSQFYLLDFLLGINFTRFGIDYLSQVPNLLWEDHSRFPRTAFCDLKIRQHTNIHTYTVQCALPSNMLNEKIFLLVWVMLLSVSAMNVLSFLHHLYTIQQMHLKTVEKINSYQLRTYFDTEKVGNVLTVKRFVYEYLKSDILVYLWQLSKGHKPLTDDVTHRLWNRYVGGLNGEVQEEEEVCVKRM</sequence>
<evidence type="ECO:0000256" key="1">
    <source>
        <dbReference type="ARBA" id="ARBA00004651"/>
    </source>
</evidence>
<comment type="caution">
    <text evidence="9">Lacks conserved residue(s) required for the propagation of feature annotation.</text>
</comment>
<evidence type="ECO:0000256" key="5">
    <source>
        <dbReference type="ARBA" id="ARBA00022989"/>
    </source>
</evidence>
<accession>A0A210Q0W3</accession>
<dbReference type="Pfam" id="PF00876">
    <property type="entry name" value="Innexin"/>
    <property type="match status" value="1"/>
</dbReference>
<dbReference type="AlphaFoldDB" id="A0A210Q0W3"/>
<dbReference type="InterPro" id="IPR000990">
    <property type="entry name" value="Innexin"/>
</dbReference>
<evidence type="ECO:0000256" key="2">
    <source>
        <dbReference type="ARBA" id="ARBA00022448"/>
    </source>
</evidence>
<organism evidence="10 11">
    <name type="scientific">Mizuhopecten yessoensis</name>
    <name type="common">Japanese scallop</name>
    <name type="synonym">Patinopecten yessoensis</name>
    <dbReference type="NCBI Taxonomy" id="6573"/>
    <lineage>
        <taxon>Eukaryota</taxon>
        <taxon>Metazoa</taxon>
        <taxon>Spiralia</taxon>
        <taxon>Lophotrochozoa</taxon>
        <taxon>Mollusca</taxon>
        <taxon>Bivalvia</taxon>
        <taxon>Autobranchia</taxon>
        <taxon>Pteriomorphia</taxon>
        <taxon>Pectinida</taxon>
        <taxon>Pectinoidea</taxon>
        <taxon>Pectinidae</taxon>
        <taxon>Mizuhopecten</taxon>
    </lineage>
</organism>
<dbReference type="PANTHER" id="PTHR11893">
    <property type="entry name" value="INNEXIN"/>
    <property type="match status" value="1"/>
</dbReference>
<dbReference type="PROSITE" id="PS51013">
    <property type="entry name" value="PANNEXIN"/>
    <property type="match status" value="1"/>
</dbReference>
<dbReference type="PANTHER" id="PTHR11893:SF36">
    <property type="entry name" value="INNEXIN-5"/>
    <property type="match status" value="1"/>
</dbReference>
<feature type="transmembrane region" description="Helical" evidence="9">
    <location>
        <begin position="301"/>
        <end position="325"/>
    </location>
</feature>
<keyword evidence="7 9" id="KW-0472">Membrane</keyword>
<evidence type="ECO:0000256" key="7">
    <source>
        <dbReference type="ARBA" id="ARBA00023136"/>
    </source>
</evidence>